<protein>
    <submittedName>
        <fullName evidence="2">Uncharacterized protein</fullName>
    </submittedName>
</protein>
<accession>A0AAD9P218</accession>
<evidence type="ECO:0000313" key="2">
    <source>
        <dbReference type="EMBL" id="KAK2186667.1"/>
    </source>
</evidence>
<dbReference type="EMBL" id="JAODUO010000193">
    <property type="protein sequence ID" value="KAK2186667.1"/>
    <property type="molecule type" value="Genomic_DNA"/>
</dbReference>
<proteinExistence type="predicted"/>
<dbReference type="Proteomes" id="UP001209878">
    <property type="component" value="Unassembled WGS sequence"/>
</dbReference>
<evidence type="ECO:0000256" key="1">
    <source>
        <dbReference type="SAM" id="MobiDB-lite"/>
    </source>
</evidence>
<name>A0AAD9P218_RIDPI</name>
<sequence length="109" mass="11914">MWANQYKANLDEFDPYAETETTEVVETRVDAEGVVHTTVTKTTRVIRSRSNSREVPDTQTDEPPCDDLLGGLANGTMTTTSGMNTADAVSLWAPMKTSQLQGWESSGDV</sequence>
<feature type="region of interest" description="Disordered" evidence="1">
    <location>
        <begin position="45"/>
        <end position="81"/>
    </location>
</feature>
<dbReference type="AlphaFoldDB" id="A0AAD9P218"/>
<gene>
    <name evidence="2" type="ORF">NP493_192g03124</name>
</gene>
<organism evidence="2 3">
    <name type="scientific">Ridgeia piscesae</name>
    <name type="common">Tubeworm</name>
    <dbReference type="NCBI Taxonomy" id="27915"/>
    <lineage>
        <taxon>Eukaryota</taxon>
        <taxon>Metazoa</taxon>
        <taxon>Spiralia</taxon>
        <taxon>Lophotrochozoa</taxon>
        <taxon>Annelida</taxon>
        <taxon>Polychaeta</taxon>
        <taxon>Sedentaria</taxon>
        <taxon>Canalipalpata</taxon>
        <taxon>Sabellida</taxon>
        <taxon>Siboglinidae</taxon>
        <taxon>Ridgeia</taxon>
    </lineage>
</organism>
<evidence type="ECO:0000313" key="3">
    <source>
        <dbReference type="Proteomes" id="UP001209878"/>
    </source>
</evidence>
<reference evidence="2" key="1">
    <citation type="journal article" date="2023" name="Mol. Biol. Evol.">
        <title>Third-Generation Sequencing Reveals the Adaptive Role of the Epigenome in Three Deep-Sea Polychaetes.</title>
        <authorList>
            <person name="Perez M."/>
            <person name="Aroh O."/>
            <person name="Sun Y."/>
            <person name="Lan Y."/>
            <person name="Juniper S.K."/>
            <person name="Young C.R."/>
            <person name="Angers B."/>
            <person name="Qian P.Y."/>
        </authorList>
    </citation>
    <scope>NUCLEOTIDE SEQUENCE</scope>
    <source>
        <strain evidence="2">R07B-5</strain>
    </source>
</reference>
<keyword evidence="3" id="KW-1185">Reference proteome</keyword>
<comment type="caution">
    <text evidence="2">The sequence shown here is derived from an EMBL/GenBank/DDBJ whole genome shotgun (WGS) entry which is preliminary data.</text>
</comment>